<dbReference type="PANTHER" id="PTHR19271">
    <property type="entry name" value="CYTOCHROME B"/>
    <property type="match status" value="1"/>
</dbReference>
<feature type="transmembrane region" description="Helical" evidence="19">
    <location>
        <begin position="278"/>
        <end position="299"/>
    </location>
</feature>
<feature type="region of interest" description="Disordered" evidence="18">
    <location>
        <begin position="490"/>
        <end position="564"/>
    </location>
</feature>
<dbReference type="PROSITE" id="PS51002">
    <property type="entry name" value="CYTB_NTER"/>
    <property type="match status" value="1"/>
</dbReference>
<evidence type="ECO:0000256" key="12">
    <source>
        <dbReference type="ARBA" id="ARBA00022982"/>
    </source>
</evidence>
<evidence type="ECO:0000256" key="17">
    <source>
        <dbReference type="ARBA" id="ARBA00029568"/>
    </source>
</evidence>
<keyword evidence="5" id="KW-0813">Transport</keyword>
<dbReference type="GO" id="GO:0016491">
    <property type="term" value="F:oxidoreductase activity"/>
    <property type="evidence" value="ECO:0007669"/>
    <property type="project" value="InterPro"/>
</dbReference>
<comment type="cofactor">
    <cofactor evidence="1">
        <name>heme</name>
        <dbReference type="ChEBI" id="CHEBI:30413"/>
    </cofactor>
</comment>
<dbReference type="Proteomes" id="UP000236754">
    <property type="component" value="Unassembled WGS sequence"/>
</dbReference>
<keyword evidence="12" id="KW-0249">Electron transport</keyword>
<evidence type="ECO:0000256" key="14">
    <source>
        <dbReference type="ARBA" id="ARBA00023004"/>
    </source>
</evidence>
<dbReference type="GO" id="GO:0008121">
    <property type="term" value="F:quinol-cytochrome-c reductase activity"/>
    <property type="evidence" value="ECO:0007669"/>
    <property type="project" value="UniProtKB-EC"/>
</dbReference>
<protein>
    <recommendedName>
        <fullName evidence="4">Cytochrome bc1 complex cytochrome b subunit</fullName>
        <ecNumber evidence="3">7.1.1.8</ecNumber>
    </recommendedName>
    <alternativeName>
        <fullName evidence="17">Cytochrome bc1 reductase complex subunit QcrB</fullName>
    </alternativeName>
</protein>
<dbReference type="GO" id="GO:0046872">
    <property type="term" value="F:metal ion binding"/>
    <property type="evidence" value="ECO:0007669"/>
    <property type="project" value="UniProtKB-KW"/>
</dbReference>
<evidence type="ECO:0000259" key="20">
    <source>
        <dbReference type="PROSITE" id="PS51002"/>
    </source>
</evidence>
<evidence type="ECO:0000256" key="9">
    <source>
        <dbReference type="ARBA" id="ARBA00022692"/>
    </source>
</evidence>
<keyword evidence="13 19" id="KW-1133">Transmembrane helix</keyword>
<feature type="transmembrane region" description="Helical" evidence="19">
    <location>
        <begin position="154"/>
        <end position="174"/>
    </location>
</feature>
<dbReference type="EC" id="7.1.1.8" evidence="3"/>
<feature type="compositionally biased region" description="Low complexity" evidence="18">
    <location>
        <begin position="513"/>
        <end position="526"/>
    </location>
</feature>
<reference evidence="21 22" key="1">
    <citation type="submission" date="2016-10" db="EMBL/GenBank/DDBJ databases">
        <authorList>
            <person name="de Groot N.N."/>
        </authorList>
    </citation>
    <scope>NUCLEOTIDE SEQUENCE [LARGE SCALE GENOMIC DNA]</scope>
    <source>
        <strain evidence="21 22">CGMCC 4.2023</strain>
    </source>
</reference>
<evidence type="ECO:0000256" key="2">
    <source>
        <dbReference type="ARBA" id="ARBA00004651"/>
    </source>
</evidence>
<evidence type="ECO:0000256" key="6">
    <source>
        <dbReference type="ARBA" id="ARBA00022475"/>
    </source>
</evidence>
<dbReference type="Gene3D" id="1.20.810.10">
    <property type="entry name" value="Cytochrome Bc1 Complex, Chain C"/>
    <property type="match status" value="1"/>
</dbReference>
<evidence type="ECO:0000313" key="22">
    <source>
        <dbReference type="Proteomes" id="UP000236754"/>
    </source>
</evidence>
<keyword evidence="10" id="KW-0479">Metal-binding</keyword>
<evidence type="ECO:0000256" key="8">
    <source>
        <dbReference type="ARBA" id="ARBA00022660"/>
    </source>
</evidence>
<evidence type="ECO:0000256" key="16">
    <source>
        <dbReference type="ARBA" id="ARBA00029351"/>
    </source>
</evidence>
<feature type="transmembrane region" description="Helical" evidence="19">
    <location>
        <begin position="341"/>
        <end position="365"/>
    </location>
</feature>
<keyword evidence="15 19" id="KW-0472">Membrane</keyword>
<comment type="catalytic activity">
    <reaction evidence="16">
        <text>a quinol + 2 Fe(III)-[cytochrome c](out) = a quinone + 2 Fe(II)-[cytochrome c](out) + 2 H(+)(out)</text>
        <dbReference type="Rhea" id="RHEA:11484"/>
        <dbReference type="Rhea" id="RHEA-COMP:10350"/>
        <dbReference type="Rhea" id="RHEA-COMP:14399"/>
        <dbReference type="ChEBI" id="CHEBI:15378"/>
        <dbReference type="ChEBI" id="CHEBI:24646"/>
        <dbReference type="ChEBI" id="CHEBI:29033"/>
        <dbReference type="ChEBI" id="CHEBI:29034"/>
        <dbReference type="ChEBI" id="CHEBI:132124"/>
        <dbReference type="EC" id="7.1.1.8"/>
    </reaction>
</comment>
<proteinExistence type="predicted"/>
<dbReference type="SUPFAM" id="SSF81342">
    <property type="entry name" value="Transmembrane di-heme cytochromes"/>
    <property type="match status" value="1"/>
</dbReference>
<evidence type="ECO:0000256" key="13">
    <source>
        <dbReference type="ARBA" id="ARBA00022989"/>
    </source>
</evidence>
<feature type="compositionally biased region" description="Basic and acidic residues" evidence="18">
    <location>
        <begin position="539"/>
        <end position="564"/>
    </location>
</feature>
<feature type="transmembrane region" description="Helical" evidence="19">
    <location>
        <begin position="386"/>
        <end position="404"/>
    </location>
</feature>
<feature type="transmembrane region" description="Helical" evidence="19">
    <location>
        <begin position="224"/>
        <end position="245"/>
    </location>
</feature>
<evidence type="ECO:0000256" key="1">
    <source>
        <dbReference type="ARBA" id="ARBA00001971"/>
    </source>
</evidence>
<keyword evidence="7" id="KW-0349">Heme</keyword>
<dbReference type="InterPro" id="IPR005797">
    <property type="entry name" value="Cyt_b/b6_N"/>
</dbReference>
<feature type="transmembrane region" description="Helical" evidence="19">
    <location>
        <begin position="123"/>
        <end position="142"/>
    </location>
</feature>
<organism evidence="21 22">
    <name type="scientific">Actinacidiphila yanglinensis</name>
    <dbReference type="NCBI Taxonomy" id="310779"/>
    <lineage>
        <taxon>Bacteria</taxon>
        <taxon>Bacillati</taxon>
        <taxon>Actinomycetota</taxon>
        <taxon>Actinomycetes</taxon>
        <taxon>Kitasatosporales</taxon>
        <taxon>Streptomycetaceae</taxon>
        <taxon>Actinacidiphila</taxon>
    </lineage>
</organism>
<dbReference type="InterPro" id="IPR027387">
    <property type="entry name" value="Cytb/b6-like_sf"/>
</dbReference>
<evidence type="ECO:0000256" key="4">
    <source>
        <dbReference type="ARBA" id="ARBA00016116"/>
    </source>
</evidence>
<keyword evidence="8" id="KW-0679">Respiratory chain</keyword>
<dbReference type="PANTHER" id="PTHR19271:SF16">
    <property type="entry name" value="CYTOCHROME B"/>
    <property type="match status" value="1"/>
</dbReference>
<evidence type="ECO:0000313" key="21">
    <source>
        <dbReference type="EMBL" id="SEG26259.1"/>
    </source>
</evidence>
<evidence type="ECO:0000256" key="5">
    <source>
        <dbReference type="ARBA" id="ARBA00022448"/>
    </source>
</evidence>
<sequence>MPDPAAHPAVKPPAPAAAPAPVAGERIADWMNSRTGMYQRFRGTMRRTFPDHWSFMLGEICLYSFVLLVVTGVYLTFFFQPSMHTVVYHGSYVPLQGIRMSEAYQSALHISFDVRGGLLIRQMHHWAALILVAGILVHMMRHFFGGSFRNPREIIWLVGFALLPLTLFEGLTGYDLPDDLLSGTGTHVVEGGLLSTPLIGTYLSMFLFGGEFPGTAYVPRFNSLHVLVIPGLMAALVTVHLLLLFQHRHTQYAGPGRTAGNTVGLPFLWLRAAKSGGFFFLVSGVIALVAALTQINPIWAYGPFRPDQGSAGSQPDWYMGFADGLTRIMPGWEIRLWGHTLVLGVLVPLVVFGGVLAIIGGYPLFESWISADRSEQHLLDRPRNQPVRTGLGAAWITLYLLLLTAGGNDVIATHFHLSVNAVTWAVRVGILVLPPAVFLLAKRVALGLQRRDRNAVLHGRETGIIRRLPSGEYLEMHSLLSQERLHKLTAHDQPPPLSIPQAAPGEEEPSAPRPSRLVRLQVRLSRAMYGEGSRIAKATPEEYRAHHPVRRESPEEGEEQQDRG</sequence>
<dbReference type="InterPro" id="IPR016174">
    <property type="entry name" value="Di-haem_cyt_TM"/>
</dbReference>
<keyword evidence="14" id="KW-0408">Iron</keyword>
<evidence type="ECO:0000256" key="3">
    <source>
        <dbReference type="ARBA" id="ARBA00012951"/>
    </source>
</evidence>
<evidence type="ECO:0000256" key="15">
    <source>
        <dbReference type="ARBA" id="ARBA00023136"/>
    </source>
</evidence>
<evidence type="ECO:0000256" key="19">
    <source>
        <dbReference type="SAM" id="Phobius"/>
    </source>
</evidence>
<comment type="subcellular location">
    <subcellularLocation>
        <location evidence="2">Cell membrane</location>
        <topology evidence="2">Multi-pass membrane protein</topology>
    </subcellularLocation>
</comment>
<feature type="transmembrane region" description="Helical" evidence="19">
    <location>
        <begin position="55"/>
        <end position="79"/>
    </location>
</feature>
<keyword evidence="6" id="KW-1003">Cell membrane</keyword>
<feature type="domain" description="Cytochrome b/b6 N-terminal region profile" evidence="20">
    <location>
        <begin position="27"/>
        <end position="253"/>
    </location>
</feature>
<gene>
    <name evidence="21" type="ORF">SAMN05216223_10494</name>
</gene>
<keyword evidence="22" id="KW-1185">Reference proteome</keyword>
<evidence type="ECO:0000256" key="7">
    <source>
        <dbReference type="ARBA" id="ARBA00022617"/>
    </source>
</evidence>
<feature type="transmembrane region" description="Helical" evidence="19">
    <location>
        <begin position="424"/>
        <end position="441"/>
    </location>
</feature>
<dbReference type="AlphaFoldDB" id="A0A1H5YQ79"/>
<name>A0A1H5YQ79_9ACTN</name>
<dbReference type="GO" id="GO:0005886">
    <property type="term" value="C:plasma membrane"/>
    <property type="evidence" value="ECO:0007669"/>
    <property type="project" value="UniProtKB-SubCell"/>
</dbReference>
<dbReference type="GO" id="GO:0022904">
    <property type="term" value="P:respiratory electron transport chain"/>
    <property type="evidence" value="ECO:0007669"/>
    <property type="project" value="InterPro"/>
</dbReference>
<keyword evidence="11" id="KW-1278">Translocase</keyword>
<accession>A0A1H5YQ79</accession>
<dbReference type="FunFam" id="1.20.810.10:FF:000007">
    <property type="entry name" value="Ubiquinol-cytochrome C reductase B subunit"/>
    <property type="match status" value="1"/>
</dbReference>
<keyword evidence="9 19" id="KW-0812">Transmembrane</keyword>
<evidence type="ECO:0000256" key="18">
    <source>
        <dbReference type="SAM" id="MobiDB-lite"/>
    </source>
</evidence>
<dbReference type="EMBL" id="FNVU01000004">
    <property type="protein sequence ID" value="SEG26259.1"/>
    <property type="molecule type" value="Genomic_DNA"/>
</dbReference>
<evidence type="ECO:0000256" key="11">
    <source>
        <dbReference type="ARBA" id="ARBA00022967"/>
    </source>
</evidence>
<dbReference type="Pfam" id="PF13631">
    <property type="entry name" value="Cytochrom_B_N_2"/>
    <property type="match status" value="1"/>
</dbReference>
<evidence type="ECO:0000256" key="10">
    <source>
        <dbReference type="ARBA" id="ARBA00022723"/>
    </source>
</evidence>